<proteinExistence type="predicted"/>
<dbReference type="OrthoDB" id="335252at2157"/>
<keyword evidence="3" id="KW-1185">Reference proteome</keyword>
<dbReference type="PANTHER" id="PTHR13356:SF8">
    <property type="entry name" value="REPLICATION PROTEIN A"/>
    <property type="match status" value="1"/>
</dbReference>
<dbReference type="SUPFAM" id="SSF50249">
    <property type="entry name" value="Nucleic acid-binding proteins"/>
    <property type="match status" value="5"/>
</dbReference>
<dbReference type="InterPro" id="IPR012340">
    <property type="entry name" value="NA-bd_OB-fold"/>
</dbReference>
<keyword evidence="1" id="KW-0238">DNA-binding</keyword>
<evidence type="ECO:0000313" key="3">
    <source>
        <dbReference type="Proteomes" id="UP000292580"/>
    </source>
</evidence>
<dbReference type="GO" id="GO:0000724">
    <property type="term" value="P:double-strand break repair via homologous recombination"/>
    <property type="evidence" value="ECO:0007669"/>
    <property type="project" value="TreeGrafter"/>
</dbReference>
<dbReference type="PANTHER" id="PTHR13356">
    <property type="entry name" value="OB FOLD NUCLEIC ACID BINDING PROTEIN-RELATED"/>
    <property type="match status" value="1"/>
</dbReference>
<accession>A0A483CW35</accession>
<name>A0A483CW35_9EURY</name>
<dbReference type="AlphaFoldDB" id="A0A483CW35"/>
<dbReference type="InterPro" id="IPR051231">
    <property type="entry name" value="SOSS-B"/>
</dbReference>
<dbReference type="RefSeq" id="WP_130645719.1">
    <property type="nucleotide sequence ID" value="NZ_PGCL01000001.1"/>
</dbReference>
<evidence type="ECO:0008006" key="4">
    <source>
        <dbReference type="Google" id="ProtNLM"/>
    </source>
</evidence>
<dbReference type="GO" id="GO:0003677">
    <property type="term" value="F:DNA binding"/>
    <property type="evidence" value="ECO:0007669"/>
    <property type="project" value="UniProtKB-KW"/>
</dbReference>
<evidence type="ECO:0000313" key="2">
    <source>
        <dbReference type="EMBL" id="TAJ45370.1"/>
    </source>
</evidence>
<organism evidence="2 3">
    <name type="scientific">Methanofollis fontis</name>
    <dbReference type="NCBI Taxonomy" id="2052832"/>
    <lineage>
        <taxon>Archaea</taxon>
        <taxon>Methanobacteriati</taxon>
        <taxon>Methanobacteriota</taxon>
        <taxon>Stenosarchaea group</taxon>
        <taxon>Methanomicrobia</taxon>
        <taxon>Methanomicrobiales</taxon>
        <taxon>Methanomicrobiaceae</taxon>
        <taxon>Methanofollis</taxon>
    </lineage>
</organism>
<reference evidence="2 3" key="1">
    <citation type="submission" date="2017-11" db="EMBL/GenBank/DDBJ databases">
        <title>Isolation and Characterization of Methanofollis Species from Methane Seep Offshore SW Taiwan.</title>
        <authorList>
            <person name="Teng N.-H."/>
            <person name="Lai M.-C."/>
            <person name="Chen S.-C."/>
        </authorList>
    </citation>
    <scope>NUCLEOTIDE SEQUENCE [LARGE SCALE GENOMIC DNA]</scope>
    <source>
        <strain evidence="2 3">FWC-SCC2</strain>
    </source>
</reference>
<dbReference type="EMBL" id="PGCL01000001">
    <property type="protein sequence ID" value="TAJ45370.1"/>
    <property type="molecule type" value="Genomic_DNA"/>
</dbReference>
<sequence length="600" mass="65496">MDLNEAAERISRKFQTQNVEVDPALVMRKLQTLVEEFGVNLPEAERTVTADLGRQYNLSLSPTQTTTEREIGGLVTGEWVTIEGQVVSITIPPTDAIAQSGVIADASGAIQFTMWARAGHEPLEAGQWYRFESAVVDEYRGVPKVNLHQGTTITPIEDRAPVTPAYINVDDLRPGIASVRVKMVQEWENRHERILQTGLVGDESGRIKFTIWKEEGKTPLAPDTVYAIRFATVEEYQGRLSITLNTANYSVDSGEIEVASGPAGTLKKESITGKVVALTTPGSPSIAQSGIIAYPEGAMTFVAWASAGAPKMEYGRWYRIENASVGQFRGAQRLSIGEETSLTGIESDTPIVPAVIPVRDLAPGVASVRVKMVQEWENRHERILQTGIVGDESGTTKFTIWKEEGVEPLSPNTVYTIYYATVDEYQGRLSITLNGAMLLAEEGATLEVGTGGTTISGAIVNVGPGSGLIKRCPVEGCNRVLSKRNYCTVHEIQTDFRYDLRIKAVLDDGQKAHNILMQREAVEALSGLSLDEAVKMATESPLGMDDVFYRLRDGMMGRYYACTGSDLGDTLLVRECRPLGPDRERHAALLNHLGGEMNAS</sequence>
<dbReference type="Proteomes" id="UP000292580">
    <property type="component" value="Unassembled WGS sequence"/>
</dbReference>
<gene>
    <name evidence="2" type="ORF">CUJ86_01090</name>
</gene>
<dbReference type="GO" id="GO:0010212">
    <property type="term" value="P:response to ionizing radiation"/>
    <property type="evidence" value="ECO:0007669"/>
    <property type="project" value="TreeGrafter"/>
</dbReference>
<comment type="caution">
    <text evidence="2">The sequence shown here is derived from an EMBL/GenBank/DDBJ whole genome shotgun (WGS) entry which is preliminary data.</text>
</comment>
<protein>
    <recommendedName>
        <fullName evidence="4">Replication protein A</fullName>
    </recommendedName>
</protein>
<dbReference type="CDD" id="cd04491">
    <property type="entry name" value="SoSSB_OBF"/>
    <property type="match status" value="4"/>
</dbReference>
<dbReference type="Gene3D" id="2.40.50.140">
    <property type="entry name" value="Nucleic acid-binding proteins"/>
    <property type="match status" value="4"/>
</dbReference>
<evidence type="ECO:0000256" key="1">
    <source>
        <dbReference type="ARBA" id="ARBA00023125"/>
    </source>
</evidence>